<dbReference type="InterPro" id="IPR017946">
    <property type="entry name" value="PLC-like_Pdiesterase_TIM-brl"/>
</dbReference>
<dbReference type="SUPFAM" id="SSF51695">
    <property type="entry name" value="PLC-like phosphodiesterases"/>
    <property type="match status" value="1"/>
</dbReference>
<name>A0A0F5PYV6_9HYPH</name>
<evidence type="ECO:0000313" key="5">
    <source>
        <dbReference type="Proteomes" id="UP000182258"/>
    </source>
</evidence>
<dbReference type="Proteomes" id="UP000033519">
    <property type="component" value="Unassembled WGS sequence"/>
</dbReference>
<dbReference type="PANTHER" id="PTHR46211:SF1">
    <property type="entry name" value="GLYCEROPHOSPHODIESTER PHOSPHODIESTERASE, CYTOPLASMIC"/>
    <property type="match status" value="1"/>
</dbReference>
<dbReference type="PROSITE" id="PS51704">
    <property type="entry name" value="GP_PDE"/>
    <property type="match status" value="1"/>
</dbReference>
<keyword evidence="4" id="KW-1185">Reference proteome</keyword>
<dbReference type="GO" id="GO:0006629">
    <property type="term" value="P:lipid metabolic process"/>
    <property type="evidence" value="ECO:0007669"/>
    <property type="project" value="InterPro"/>
</dbReference>
<evidence type="ECO:0000313" key="3">
    <source>
        <dbReference type="EMBL" id="SFD19402.1"/>
    </source>
</evidence>
<dbReference type="EMBL" id="LAPV01000075">
    <property type="protein sequence ID" value="KKC33857.1"/>
    <property type="molecule type" value="Genomic_DNA"/>
</dbReference>
<protein>
    <submittedName>
        <fullName evidence="3">Glycerophosphoryl diester phosphodiesterase</fullName>
    </submittedName>
</protein>
<dbReference type="EMBL" id="FOMB01000027">
    <property type="protein sequence ID" value="SFD19402.1"/>
    <property type="molecule type" value="Genomic_DNA"/>
</dbReference>
<sequence>MTDTLFPNPIAHRGLHDRAKGVIENSSSAFEAAVAGGFAIECDVQITSDGVPVVFHDDDMKRLLGEEGAVADTTAAEFSTTPLLDSAAGDCPQKFADFLAQIAGRTLLQIELKHQRDAHGTQLLARSVAELLKSYEGPVTVESFDPNLLTAIRQFGFTGPRGIITYDYEQIDWDTHLTEQQRYTLRHLLHWHETQFDFISCHDKALQLPAITFWRALGKPVTAWTIRSHAEADAAAPFVDQIVFEGFTPAKSA</sequence>
<dbReference type="AlphaFoldDB" id="A0A0F5PYV6"/>
<dbReference type="OrthoDB" id="384721at2"/>
<dbReference type="STRING" id="728005.SAMN04488059_12739"/>
<dbReference type="Pfam" id="PF03009">
    <property type="entry name" value="GDPD"/>
    <property type="match status" value="1"/>
</dbReference>
<reference evidence="2 4" key="1">
    <citation type="submission" date="2015-03" db="EMBL/GenBank/DDBJ databases">
        <authorList>
            <person name="Lepp D."/>
            <person name="Hassan Y.I."/>
            <person name="Li X.-Z."/>
            <person name="Zhou T."/>
        </authorList>
    </citation>
    <scope>NUCLEOTIDE SEQUENCE [LARGE SCALE GENOMIC DNA]</scope>
    <source>
        <strain evidence="2 4">Cr7-05</strain>
    </source>
</reference>
<evidence type="ECO:0000313" key="4">
    <source>
        <dbReference type="Proteomes" id="UP000033519"/>
    </source>
</evidence>
<reference evidence="3 5" key="2">
    <citation type="submission" date="2016-10" db="EMBL/GenBank/DDBJ databases">
        <authorList>
            <person name="de Groot N.N."/>
        </authorList>
    </citation>
    <scope>NUCLEOTIDE SEQUENCE [LARGE SCALE GENOMIC DNA]</scope>
    <source>
        <strain evidence="3 5">CGMCC 1.10210</strain>
    </source>
</reference>
<dbReference type="InterPro" id="IPR030395">
    <property type="entry name" value="GP_PDE_dom"/>
</dbReference>
<dbReference type="GO" id="GO:0008081">
    <property type="term" value="F:phosphoric diester hydrolase activity"/>
    <property type="evidence" value="ECO:0007669"/>
    <property type="project" value="InterPro"/>
</dbReference>
<dbReference type="RefSeq" id="WP_046170148.1">
    <property type="nucleotide sequence ID" value="NZ_FOMB01000027.1"/>
</dbReference>
<proteinExistence type="predicted"/>
<dbReference type="Proteomes" id="UP000182258">
    <property type="component" value="Unassembled WGS sequence"/>
</dbReference>
<evidence type="ECO:0000313" key="2">
    <source>
        <dbReference type="EMBL" id="KKC33857.1"/>
    </source>
</evidence>
<evidence type="ECO:0000259" key="1">
    <source>
        <dbReference type="PROSITE" id="PS51704"/>
    </source>
</evidence>
<dbReference type="PANTHER" id="PTHR46211">
    <property type="entry name" value="GLYCEROPHOSPHORYL DIESTER PHOSPHODIESTERASE"/>
    <property type="match status" value="1"/>
</dbReference>
<organism evidence="3 5">
    <name type="scientific">Devosia psychrophila</name>
    <dbReference type="NCBI Taxonomy" id="728005"/>
    <lineage>
        <taxon>Bacteria</taxon>
        <taxon>Pseudomonadati</taxon>
        <taxon>Pseudomonadota</taxon>
        <taxon>Alphaproteobacteria</taxon>
        <taxon>Hyphomicrobiales</taxon>
        <taxon>Devosiaceae</taxon>
        <taxon>Devosia</taxon>
    </lineage>
</organism>
<accession>A0A0F5PYV6</accession>
<gene>
    <name evidence="3" type="ORF">SAMN04488059_12739</name>
    <name evidence="2" type="ORF">WH91_06335</name>
</gene>
<dbReference type="Gene3D" id="3.20.20.190">
    <property type="entry name" value="Phosphatidylinositol (PI) phosphodiesterase"/>
    <property type="match status" value="1"/>
</dbReference>
<dbReference type="PATRIC" id="fig|728005.3.peg.3704"/>
<feature type="domain" description="GP-PDE" evidence="1">
    <location>
        <begin position="7"/>
        <end position="253"/>
    </location>
</feature>